<organism evidence="5 6">
    <name type="scientific">Actinorhabdospora filicis</name>
    <dbReference type="NCBI Taxonomy" id="1785913"/>
    <lineage>
        <taxon>Bacteria</taxon>
        <taxon>Bacillati</taxon>
        <taxon>Actinomycetota</taxon>
        <taxon>Actinomycetes</taxon>
        <taxon>Micromonosporales</taxon>
        <taxon>Micromonosporaceae</taxon>
        <taxon>Actinorhabdospora</taxon>
    </lineage>
</organism>
<keyword evidence="6" id="KW-1185">Reference proteome</keyword>
<evidence type="ECO:0000259" key="4">
    <source>
        <dbReference type="Pfam" id="PF13354"/>
    </source>
</evidence>
<feature type="chain" id="PRO_5040810851" description="Beta-lactamase" evidence="3">
    <location>
        <begin position="31"/>
        <end position="353"/>
    </location>
</feature>
<dbReference type="RefSeq" id="WP_285665265.1">
    <property type="nucleotide sequence ID" value="NZ_BSTX01000003.1"/>
</dbReference>
<dbReference type="Pfam" id="PF13354">
    <property type="entry name" value="Beta-lactamase2"/>
    <property type="match status" value="1"/>
</dbReference>
<keyword evidence="5" id="KW-0378">Hydrolase</keyword>
<comment type="caution">
    <text evidence="5">The sequence shown here is derived from an EMBL/GenBank/DDBJ whole genome shotgun (WGS) entry which is preliminary data.</text>
</comment>
<dbReference type="InterPro" id="IPR045155">
    <property type="entry name" value="Beta-lactam_cat"/>
</dbReference>
<evidence type="ECO:0000256" key="3">
    <source>
        <dbReference type="SAM" id="SignalP"/>
    </source>
</evidence>
<evidence type="ECO:0000313" key="6">
    <source>
        <dbReference type="Proteomes" id="UP001165079"/>
    </source>
</evidence>
<gene>
    <name evidence="5" type="ORF">Afil01_49470</name>
</gene>
<dbReference type="PANTHER" id="PTHR35333:SF3">
    <property type="entry name" value="BETA-LACTAMASE-TYPE TRANSPEPTIDASE FOLD CONTAINING PROTEIN"/>
    <property type="match status" value="1"/>
</dbReference>
<dbReference type="AlphaFoldDB" id="A0A9W6SNH6"/>
<feature type="signal peptide" evidence="3">
    <location>
        <begin position="1"/>
        <end position="30"/>
    </location>
</feature>
<dbReference type="GO" id="GO:0008800">
    <property type="term" value="F:beta-lactamase activity"/>
    <property type="evidence" value="ECO:0007669"/>
    <property type="project" value="InterPro"/>
</dbReference>
<dbReference type="GO" id="GO:0030655">
    <property type="term" value="P:beta-lactam antibiotic catabolic process"/>
    <property type="evidence" value="ECO:0007669"/>
    <property type="project" value="InterPro"/>
</dbReference>
<proteinExistence type="predicted"/>
<dbReference type="InterPro" id="IPR012338">
    <property type="entry name" value="Beta-lactam/transpept-like"/>
</dbReference>
<feature type="domain" description="Beta-lactamase class A catalytic" evidence="4">
    <location>
        <begin position="92"/>
        <end position="297"/>
    </location>
</feature>
<evidence type="ECO:0000313" key="5">
    <source>
        <dbReference type="EMBL" id="GLZ80140.1"/>
    </source>
</evidence>
<dbReference type="PANTHER" id="PTHR35333">
    <property type="entry name" value="BETA-LACTAMASE"/>
    <property type="match status" value="1"/>
</dbReference>
<sequence>MSLKFNRRNAIGLGASVAAGAFLSAGAAEAAFAGSDAIEAAEAAEAAEDYSPALTAAQARNKTGRIYDRYKWAAGGTWSSYITVADANGNLGTAVDEHADQVVDALSVNKLAIAVAVLDRVDRGIIKLTDTIEVSQAIIIAGGDGMFRLDGAYPSHVTVGHALANLLTISCDTSVRLCGLMAPTADINQILRDKGFVKTQVEPGSNPNRMFMGWTTPREMHQLLQGLVKGTLLSPASTQLIFNLIRSPIAFTDGIRLNLSTPQRMQIATKAGWDEEVRNEAGIIFDATGAPIMTYSMFATLPGSDTGDFGPNHPLVGARAKMGSRFFNIVSRLSGPAPRIAAATPGYNPTNGG</sequence>
<dbReference type="Gene3D" id="3.40.710.10">
    <property type="entry name" value="DD-peptidase/beta-lactamase superfamily"/>
    <property type="match status" value="1"/>
</dbReference>
<protein>
    <recommendedName>
        <fullName evidence="1">Beta-lactamase</fullName>
    </recommendedName>
    <alternativeName>
        <fullName evidence="2">Penicillinase</fullName>
    </alternativeName>
</protein>
<dbReference type="InterPro" id="IPR000871">
    <property type="entry name" value="Beta-lactam_class-A"/>
</dbReference>
<evidence type="ECO:0000256" key="2">
    <source>
        <dbReference type="ARBA" id="ARBA00030171"/>
    </source>
</evidence>
<evidence type="ECO:0000256" key="1">
    <source>
        <dbReference type="ARBA" id="ARBA00018879"/>
    </source>
</evidence>
<accession>A0A9W6SNH6</accession>
<name>A0A9W6SNH6_9ACTN</name>
<dbReference type="SUPFAM" id="SSF56601">
    <property type="entry name" value="beta-lactamase/transpeptidase-like"/>
    <property type="match status" value="1"/>
</dbReference>
<dbReference type="PROSITE" id="PS51318">
    <property type="entry name" value="TAT"/>
    <property type="match status" value="1"/>
</dbReference>
<reference evidence="5" key="1">
    <citation type="submission" date="2023-03" db="EMBL/GenBank/DDBJ databases">
        <title>Actinorhabdospora filicis NBRC 111898.</title>
        <authorList>
            <person name="Ichikawa N."/>
            <person name="Sato H."/>
            <person name="Tonouchi N."/>
        </authorList>
    </citation>
    <scope>NUCLEOTIDE SEQUENCE</scope>
    <source>
        <strain evidence="5">NBRC 111898</strain>
    </source>
</reference>
<dbReference type="GO" id="GO:0046677">
    <property type="term" value="P:response to antibiotic"/>
    <property type="evidence" value="ECO:0007669"/>
    <property type="project" value="InterPro"/>
</dbReference>
<keyword evidence="3" id="KW-0732">Signal</keyword>
<dbReference type="EMBL" id="BSTX01000003">
    <property type="protein sequence ID" value="GLZ80140.1"/>
    <property type="molecule type" value="Genomic_DNA"/>
</dbReference>
<dbReference type="Proteomes" id="UP001165079">
    <property type="component" value="Unassembled WGS sequence"/>
</dbReference>
<dbReference type="InterPro" id="IPR006311">
    <property type="entry name" value="TAT_signal"/>
</dbReference>